<dbReference type="GO" id="GO:0005794">
    <property type="term" value="C:Golgi apparatus"/>
    <property type="evidence" value="ECO:0007669"/>
    <property type="project" value="TreeGrafter"/>
</dbReference>
<dbReference type="GO" id="GO:0016020">
    <property type="term" value="C:membrane"/>
    <property type="evidence" value="ECO:0007669"/>
    <property type="project" value="UniProtKB-SubCell"/>
</dbReference>
<keyword evidence="6" id="KW-0472">Membrane</keyword>
<keyword evidence="3" id="KW-0812">Transmembrane</keyword>
<dbReference type="AlphaFoldDB" id="A0AAV1C130"/>
<evidence type="ECO:0000259" key="9">
    <source>
        <dbReference type="Pfam" id="PF14416"/>
    </source>
</evidence>
<feature type="signal peptide" evidence="7">
    <location>
        <begin position="1"/>
        <end position="24"/>
    </location>
</feature>
<comment type="subcellular location">
    <subcellularLocation>
        <location evidence="1">Membrane</location>
        <topology evidence="1">Single-pass membrane protein</topology>
    </subcellularLocation>
</comment>
<evidence type="ECO:0000256" key="7">
    <source>
        <dbReference type="SAM" id="SignalP"/>
    </source>
</evidence>
<gene>
    <name evidence="10" type="ORF">OLC1_LOCUS1334</name>
</gene>
<organism evidence="10 11">
    <name type="scientific">Oldenlandia corymbosa var. corymbosa</name>
    <dbReference type="NCBI Taxonomy" id="529605"/>
    <lineage>
        <taxon>Eukaryota</taxon>
        <taxon>Viridiplantae</taxon>
        <taxon>Streptophyta</taxon>
        <taxon>Embryophyta</taxon>
        <taxon>Tracheophyta</taxon>
        <taxon>Spermatophyta</taxon>
        <taxon>Magnoliopsida</taxon>
        <taxon>eudicotyledons</taxon>
        <taxon>Gunneridae</taxon>
        <taxon>Pentapetalae</taxon>
        <taxon>asterids</taxon>
        <taxon>lamiids</taxon>
        <taxon>Gentianales</taxon>
        <taxon>Rubiaceae</taxon>
        <taxon>Rubioideae</taxon>
        <taxon>Spermacoceae</taxon>
        <taxon>Hedyotis-Oldenlandia complex</taxon>
        <taxon>Oldenlandia</taxon>
    </lineage>
</organism>
<sequence>MNIFIFSSFLLLLLVNQNGYQIDAKEYCNFFKGSWVFDETYPLYNSSQCPFIEHVFNCQRNGRPDHNYLKYRWQPQGCHLKSFCGYGFLNKFRNKSIMFVGDSLTRDQYQSFLCMIYTSVPGNRYTQKREGDISTVTFLDYGLEVKLDRNLYLVDMVREDIGTVLKLDSVANKASKWLQNDVLIFNTFAWWGRKGNRKPWDFVRFRNNTMEDMDRTVAFKLGLYTWIWWVEHFIDPAKTRVFFQTVSPAHYNGREWDDPNSKNCGGETEPVLGSEYPGSLPPALGVQKRIIGTIKTKVKLLDITHLSQFRKDAHPTVYGEFGKSGMDCLHWCVAGVTDTWNEILYNLLL</sequence>
<evidence type="ECO:0000313" key="11">
    <source>
        <dbReference type="Proteomes" id="UP001161247"/>
    </source>
</evidence>
<keyword evidence="4" id="KW-0735">Signal-anchor</keyword>
<protein>
    <submittedName>
        <fullName evidence="10">OLC1v1023311C1</fullName>
    </submittedName>
</protein>
<dbReference type="Pfam" id="PF14416">
    <property type="entry name" value="PMR5N"/>
    <property type="match status" value="1"/>
</dbReference>
<feature type="domain" description="Trichome birefringence-like N-terminal" evidence="9">
    <location>
        <begin position="27"/>
        <end position="79"/>
    </location>
</feature>
<evidence type="ECO:0000256" key="2">
    <source>
        <dbReference type="ARBA" id="ARBA00007727"/>
    </source>
</evidence>
<dbReference type="GO" id="GO:0016413">
    <property type="term" value="F:O-acetyltransferase activity"/>
    <property type="evidence" value="ECO:0007669"/>
    <property type="project" value="InterPro"/>
</dbReference>
<evidence type="ECO:0000259" key="8">
    <source>
        <dbReference type="Pfam" id="PF13839"/>
    </source>
</evidence>
<evidence type="ECO:0000256" key="6">
    <source>
        <dbReference type="ARBA" id="ARBA00023136"/>
    </source>
</evidence>
<proteinExistence type="inferred from homology"/>
<keyword evidence="5" id="KW-1133">Transmembrane helix</keyword>
<dbReference type="InterPro" id="IPR025846">
    <property type="entry name" value="TBL_N"/>
</dbReference>
<feature type="domain" description="Trichome birefringence-like C-terminal" evidence="8">
    <location>
        <begin position="82"/>
        <end position="346"/>
    </location>
</feature>
<accession>A0AAV1C130</accession>
<feature type="chain" id="PRO_5043393127" evidence="7">
    <location>
        <begin position="25"/>
        <end position="349"/>
    </location>
</feature>
<dbReference type="EMBL" id="OX459118">
    <property type="protein sequence ID" value="CAI9088863.1"/>
    <property type="molecule type" value="Genomic_DNA"/>
</dbReference>
<dbReference type="PANTHER" id="PTHR32285">
    <property type="entry name" value="PROTEIN TRICHOME BIREFRINGENCE-LIKE 9-RELATED"/>
    <property type="match status" value="1"/>
</dbReference>
<dbReference type="Pfam" id="PF13839">
    <property type="entry name" value="PC-Esterase"/>
    <property type="match status" value="1"/>
</dbReference>
<evidence type="ECO:0000256" key="1">
    <source>
        <dbReference type="ARBA" id="ARBA00004167"/>
    </source>
</evidence>
<comment type="similarity">
    <text evidence="2">Belongs to the PC-esterase family. TBL subfamily.</text>
</comment>
<name>A0AAV1C130_OLDCO</name>
<keyword evidence="7" id="KW-0732">Signal</keyword>
<evidence type="ECO:0000256" key="5">
    <source>
        <dbReference type="ARBA" id="ARBA00022989"/>
    </source>
</evidence>
<keyword evidence="11" id="KW-1185">Reference proteome</keyword>
<reference evidence="10" key="1">
    <citation type="submission" date="2023-03" db="EMBL/GenBank/DDBJ databases">
        <authorList>
            <person name="Julca I."/>
        </authorList>
    </citation>
    <scope>NUCLEOTIDE SEQUENCE</scope>
</reference>
<dbReference type="Proteomes" id="UP001161247">
    <property type="component" value="Chromosome 1"/>
</dbReference>
<evidence type="ECO:0000256" key="4">
    <source>
        <dbReference type="ARBA" id="ARBA00022968"/>
    </source>
</evidence>
<evidence type="ECO:0000313" key="10">
    <source>
        <dbReference type="EMBL" id="CAI9088863.1"/>
    </source>
</evidence>
<dbReference type="PANTHER" id="PTHR32285:SF58">
    <property type="entry name" value="PROTEIN TRICHOME BIREFRINGENCE-LIKE 41"/>
    <property type="match status" value="1"/>
</dbReference>
<evidence type="ECO:0000256" key="3">
    <source>
        <dbReference type="ARBA" id="ARBA00022692"/>
    </source>
</evidence>
<dbReference type="InterPro" id="IPR026057">
    <property type="entry name" value="TBL_C"/>
</dbReference>
<dbReference type="InterPro" id="IPR029962">
    <property type="entry name" value="TBL"/>
</dbReference>